<proteinExistence type="predicted"/>
<sequence length="215" mass="24131">MLLLFFFFKSRYYWAKPWMLKTHFLETVSNVRKGIQSVPKEATEDLAGWDLETLVLLPAADASRPQVLLGDPLNLPEYEAMCLRRDHDTKDEKSRSRLRIVLGIASVLGLFAGCRRLIKSMSVSQSYGFVRRAVLADTDVQFVLGPTANIQSSNGTFTARYINARLRLVSDSGTVADVDVAATRDDGGIRPWRVALARMRVGGSIYKLGLQNEYR</sequence>
<evidence type="ECO:0000313" key="2">
    <source>
        <dbReference type="Proteomes" id="UP000626109"/>
    </source>
</evidence>
<dbReference type="AlphaFoldDB" id="A0A813L0P4"/>
<name>A0A813L0P4_POLGL</name>
<gene>
    <name evidence="1" type="ORF">PGLA2088_LOCUS37717</name>
</gene>
<dbReference type="Proteomes" id="UP000626109">
    <property type="component" value="Unassembled WGS sequence"/>
</dbReference>
<evidence type="ECO:0000313" key="1">
    <source>
        <dbReference type="EMBL" id="CAE8713891.1"/>
    </source>
</evidence>
<dbReference type="EMBL" id="CAJNNW010032538">
    <property type="protein sequence ID" value="CAE8713891.1"/>
    <property type="molecule type" value="Genomic_DNA"/>
</dbReference>
<organism evidence="1 2">
    <name type="scientific">Polarella glacialis</name>
    <name type="common">Dinoflagellate</name>
    <dbReference type="NCBI Taxonomy" id="89957"/>
    <lineage>
        <taxon>Eukaryota</taxon>
        <taxon>Sar</taxon>
        <taxon>Alveolata</taxon>
        <taxon>Dinophyceae</taxon>
        <taxon>Suessiales</taxon>
        <taxon>Suessiaceae</taxon>
        <taxon>Polarella</taxon>
    </lineage>
</organism>
<reference evidence="1" key="1">
    <citation type="submission" date="2021-02" db="EMBL/GenBank/DDBJ databases">
        <authorList>
            <person name="Dougan E. K."/>
            <person name="Rhodes N."/>
            <person name="Thang M."/>
            <person name="Chan C."/>
        </authorList>
    </citation>
    <scope>NUCLEOTIDE SEQUENCE</scope>
</reference>
<comment type="caution">
    <text evidence="1">The sequence shown here is derived from an EMBL/GenBank/DDBJ whole genome shotgun (WGS) entry which is preliminary data.</text>
</comment>
<protein>
    <submittedName>
        <fullName evidence="1">Uncharacterized protein</fullName>
    </submittedName>
</protein>
<accession>A0A813L0P4</accession>